<gene>
    <name evidence="1" type="ORF">AAFC00_005820</name>
</gene>
<dbReference type="RefSeq" id="XP_069197864.1">
    <property type="nucleotide sequence ID" value="XM_069345666.1"/>
</dbReference>
<organism evidence="1 2">
    <name type="scientific">Neodothiora populina</name>
    <dbReference type="NCBI Taxonomy" id="2781224"/>
    <lineage>
        <taxon>Eukaryota</taxon>
        <taxon>Fungi</taxon>
        <taxon>Dikarya</taxon>
        <taxon>Ascomycota</taxon>
        <taxon>Pezizomycotina</taxon>
        <taxon>Dothideomycetes</taxon>
        <taxon>Dothideomycetidae</taxon>
        <taxon>Dothideales</taxon>
        <taxon>Dothioraceae</taxon>
        <taxon>Neodothiora</taxon>
    </lineage>
</organism>
<comment type="caution">
    <text evidence="1">The sequence shown here is derived from an EMBL/GenBank/DDBJ whole genome shotgun (WGS) entry which is preliminary data.</text>
</comment>
<evidence type="ECO:0000313" key="1">
    <source>
        <dbReference type="EMBL" id="KAL1301588.1"/>
    </source>
</evidence>
<evidence type="ECO:0000313" key="2">
    <source>
        <dbReference type="Proteomes" id="UP001562354"/>
    </source>
</evidence>
<reference evidence="1 2" key="1">
    <citation type="submission" date="2024-07" db="EMBL/GenBank/DDBJ databases">
        <title>Draft sequence of the Neodothiora populina.</title>
        <authorList>
            <person name="Drown D.D."/>
            <person name="Schuette U.S."/>
            <person name="Buechlein A.B."/>
            <person name="Rusch D.R."/>
            <person name="Winton L.W."/>
            <person name="Adams G.A."/>
        </authorList>
    </citation>
    <scope>NUCLEOTIDE SEQUENCE [LARGE SCALE GENOMIC DNA]</scope>
    <source>
        <strain evidence="1 2">CPC 39397</strain>
    </source>
</reference>
<dbReference type="GeneID" id="95979519"/>
<proteinExistence type="predicted"/>
<keyword evidence="2" id="KW-1185">Reference proteome</keyword>
<dbReference type="Proteomes" id="UP001562354">
    <property type="component" value="Unassembled WGS sequence"/>
</dbReference>
<evidence type="ECO:0008006" key="3">
    <source>
        <dbReference type="Google" id="ProtNLM"/>
    </source>
</evidence>
<dbReference type="SUPFAM" id="SSF52047">
    <property type="entry name" value="RNI-like"/>
    <property type="match status" value="1"/>
</dbReference>
<sequence length="809" mass="92517">MDMGDNHLAQLPEELLQASLRFLDGPGLVSLAQSSSWSYEKAIPFIWHDVELVDCRTRHFTEDVPYHSDEHDDTPIIRKLVVLASKPWIASHVHTITHRCHLPPPALFAELPKTNFQSRFLSHDPRTLQLLDLACANLTHIQTLRIVFGHWHITKGLLNGILDKSRKRVMPLRKLWLENCALTGLSAHMLSDPDLGRLESLRLRRLQLLPHTGRASSQQVYTRGQSTQLMQDGQGSQYMTTTDQWNRQEVAFGNAVHSWGTPSFAQAFDDWEKMFESSHIYDDMVYDDVIRTSGGDLDRYRNELWDHRDRVDFHIQKIFNFNDHDFPAAESDSNPFPATMGLIQAAADSLTSLNLDWVITRRIYSVGTSESTHKPMVAFRELFKLRFPNLRAFQVRNAVVKESRLPEGLYLLDECSTSSTDPELQVPRDMCIDFMEAHPKLICLAWPMDAFFSGRSRSEQSGRVSRIIDTLAQHLFNLRVDVMYSPSGETQSDVSADGAKERANRRRFISDFASRMRKLEHVKMEGCIPRDERRETVRALGNCPLRKIVLIGVNSPVGNTWGLRGQDVETLGINEDLSDPDDLETLEDEHYEAIAHLGASKPTRAALGDVFQAEYGWPPSPPLIHTLAAYHADTITELKFCGYRGAPLLWEPTQVTYPMYSPLRHFHRLQSVVLSLWLQTFWENDYRDKDIIAYWLNSRSPQSTALAVLPDQPLTGWAKQLADRFEPYAIARRLKDFIGPFLSETAKASRAGVHVRGSFCIGMFGGIYDVDIHVGKGGNGEDVLLDWIGLREELHPDRRREKLERRRWF</sequence>
<name>A0ABR3P5Z3_9PEZI</name>
<dbReference type="EMBL" id="JBFMKM010000013">
    <property type="protein sequence ID" value="KAL1301588.1"/>
    <property type="molecule type" value="Genomic_DNA"/>
</dbReference>
<accession>A0ABR3P5Z3</accession>
<protein>
    <recommendedName>
        <fullName evidence="3">F-box domain-containing protein</fullName>
    </recommendedName>
</protein>